<proteinExistence type="predicted"/>
<dbReference type="Proteomes" id="UP000642829">
    <property type="component" value="Unassembled WGS sequence"/>
</dbReference>
<dbReference type="SUPFAM" id="SSF53335">
    <property type="entry name" value="S-adenosyl-L-methionine-dependent methyltransferases"/>
    <property type="match status" value="1"/>
</dbReference>
<name>A0A8J3DLB3_9BACT</name>
<reference evidence="1" key="1">
    <citation type="journal article" date="2014" name="Int. J. Syst. Evol. Microbiol.">
        <title>Complete genome sequence of Corynebacterium casei LMG S-19264T (=DSM 44701T), isolated from a smear-ripened cheese.</title>
        <authorList>
            <consortium name="US DOE Joint Genome Institute (JGI-PGF)"/>
            <person name="Walter F."/>
            <person name="Albersmeier A."/>
            <person name="Kalinowski J."/>
            <person name="Ruckert C."/>
        </authorList>
    </citation>
    <scope>NUCLEOTIDE SEQUENCE</scope>
    <source>
        <strain evidence="1">KCTC 12870</strain>
    </source>
</reference>
<dbReference type="InterPro" id="IPR029063">
    <property type="entry name" value="SAM-dependent_MTases_sf"/>
</dbReference>
<dbReference type="Pfam" id="PF13489">
    <property type="entry name" value="Methyltransf_23"/>
    <property type="match status" value="1"/>
</dbReference>
<reference evidence="1" key="2">
    <citation type="submission" date="2020-09" db="EMBL/GenBank/DDBJ databases">
        <authorList>
            <person name="Sun Q."/>
            <person name="Kim S."/>
        </authorList>
    </citation>
    <scope>NUCLEOTIDE SEQUENCE</scope>
    <source>
        <strain evidence="1">KCTC 12870</strain>
    </source>
</reference>
<organism evidence="1 2">
    <name type="scientific">Cerasicoccus arenae</name>
    <dbReference type="NCBI Taxonomy" id="424488"/>
    <lineage>
        <taxon>Bacteria</taxon>
        <taxon>Pseudomonadati</taxon>
        <taxon>Verrucomicrobiota</taxon>
        <taxon>Opitutia</taxon>
        <taxon>Puniceicoccales</taxon>
        <taxon>Cerasicoccaceae</taxon>
        <taxon>Cerasicoccus</taxon>
    </lineage>
</organism>
<evidence type="ECO:0000313" key="1">
    <source>
        <dbReference type="EMBL" id="GHC07030.1"/>
    </source>
</evidence>
<keyword evidence="2" id="KW-1185">Reference proteome</keyword>
<dbReference type="AlphaFoldDB" id="A0A8J3DLB3"/>
<dbReference type="Gene3D" id="3.40.50.150">
    <property type="entry name" value="Vaccinia Virus protein VP39"/>
    <property type="match status" value="1"/>
</dbReference>
<protein>
    <submittedName>
        <fullName evidence="1">Uncharacterized protein</fullName>
    </submittedName>
</protein>
<evidence type="ECO:0000313" key="2">
    <source>
        <dbReference type="Proteomes" id="UP000642829"/>
    </source>
</evidence>
<comment type="caution">
    <text evidence="1">The sequence shown here is derived from an EMBL/GenBank/DDBJ whole genome shotgun (WGS) entry which is preliminary data.</text>
</comment>
<dbReference type="CDD" id="cd02440">
    <property type="entry name" value="AdoMet_MTases"/>
    <property type="match status" value="1"/>
</dbReference>
<gene>
    <name evidence="1" type="ORF">GCM10007047_25140</name>
</gene>
<accession>A0A8J3DLB3</accession>
<sequence length="317" mass="35669">MSSLRQRLACYAYVMSDLALGLGRRLGIKSLGSGKRHARYSPEKSADYAEWYVGLFEEILGGGAYHGDVCELGPGDSLAGGVLMRARGAESVTFFERFQSQHDRERERLVAEILLEREKEKRNFVRQSRFASQSIDGIFNDFRLIQGVAAEDHLRSDPAAYDLIISNSVFQHVLDPVPLLQLCYDRLKPGGRMLHVIDLRNLGLLKRWGELAWMDTPPALHRLMVQNTGRPNRVRFQTYRQWAESLDGDFSVLIRHLVGNKEALGDIPAAEVSSEIWDASRELVEVARPHFTPTLRSHSASDHAVATFLLCVTKHGA</sequence>
<dbReference type="RefSeq" id="WP_189515718.1">
    <property type="nucleotide sequence ID" value="NZ_BMXG01000016.1"/>
</dbReference>
<dbReference type="EMBL" id="BMXG01000016">
    <property type="protein sequence ID" value="GHC07030.1"/>
    <property type="molecule type" value="Genomic_DNA"/>
</dbReference>